<feature type="transmembrane region" description="Helical" evidence="3">
    <location>
        <begin position="110"/>
        <end position="133"/>
    </location>
</feature>
<keyword evidence="3" id="KW-1133">Transmembrane helix</keyword>
<evidence type="ECO:0000313" key="4">
    <source>
        <dbReference type="EMBL" id="PIR87628.1"/>
    </source>
</evidence>
<dbReference type="EMBL" id="PFBC01000055">
    <property type="protein sequence ID" value="PIR87628.1"/>
    <property type="molecule type" value="Genomic_DNA"/>
</dbReference>
<dbReference type="InterPro" id="IPR043130">
    <property type="entry name" value="CDP-OH_PTrfase_TM_dom"/>
</dbReference>
<dbReference type="PROSITE" id="PS00379">
    <property type="entry name" value="CDP_ALCOHOL_P_TRANSF"/>
    <property type="match status" value="1"/>
</dbReference>
<dbReference type="GO" id="GO:0008654">
    <property type="term" value="P:phospholipid biosynthetic process"/>
    <property type="evidence" value="ECO:0007669"/>
    <property type="project" value="InterPro"/>
</dbReference>
<proteinExistence type="inferred from homology"/>
<feature type="transmembrane region" description="Helical" evidence="3">
    <location>
        <begin position="154"/>
        <end position="173"/>
    </location>
</feature>
<dbReference type="AlphaFoldDB" id="A0A2H0UML5"/>
<name>A0A2H0UML5_9BACT</name>
<organism evidence="4 5">
    <name type="scientific">Candidatus Harrisonbacteria bacterium CG10_big_fil_rev_8_21_14_0_10_45_28</name>
    <dbReference type="NCBI Taxonomy" id="1974586"/>
    <lineage>
        <taxon>Bacteria</taxon>
        <taxon>Candidatus Harrisoniibacteriota</taxon>
    </lineage>
</organism>
<evidence type="ECO:0000256" key="2">
    <source>
        <dbReference type="RuleBase" id="RU003750"/>
    </source>
</evidence>
<gene>
    <name evidence="4" type="ORF">COU10_03605</name>
</gene>
<dbReference type="GO" id="GO:0016780">
    <property type="term" value="F:phosphotransferase activity, for other substituted phosphate groups"/>
    <property type="evidence" value="ECO:0007669"/>
    <property type="project" value="InterPro"/>
</dbReference>
<protein>
    <recommendedName>
        <fullName evidence="6">CDP-alcohol phosphatidyltransferase family protein</fullName>
    </recommendedName>
</protein>
<feature type="transmembrane region" description="Helical" evidence="3">
    <location>
        <begin position="54"/>
        <end position="73"/>
    </location>
</feature>
<comment type="caution">
    <text evidence="4">The sequence shown here is derived from an EMBL/GenBank/DDBJ whole genome shotgun (WGS) entry which is preliminary data.</text>
</comment>
<keyword evidence="1 2" id="KW-0808">Transferase</keyword>
<dbReference type="Pfam" id="PF01066">
    <property type="entry name" value="CDP-OH_P_transf"/>
    <property type="match status" value="1"/>
</dbReference>
<dbReference type="GO" id="GO:0016020">
    <property type="term" value="C:membrane"/>
    <property type="evidence" value="ECO:0007669"/>
    <property type="project" value="InterPro"/>
</dbReference>
<dbReference type="Gene3D" id="1.20.120.1760">
    <property type="match status" value="1"/>
</dbReference>
<keyword evidence="3" id="KW-0472">Membrane</keyword>
<evidence type="ECO:0000256" key="1">
    <source>
        <dbReference type="ARBA" id="ARBA00022679"/>
    </source>
</evidence>
<evidence type="ECO:0000256" key="3">
    <source>
        <dbReference type="SAM" id="Phobius"/>
    </source>
</evidence>
<comment type="similarity">
    <text evidence="2">Belongs to the CDP-alcohol phosphatidyltransferase class-I family.</text>
</comment>
<reference evidence="5" key="1">
    <citation type="submission" date="2017-09" db="EMBL/GenBank/DDBJ databases">
        <title>Depth-based differentiation of microbial function through sediment-hosted aquifers and enrichment of novel symbionts in the deep terrestrial subsurface.</title>
        <authorList>
            <person name="Probst A.J."/>
            <person name="Ladd B."/>
            <person name="Jarett J.K."/>
            <person name="Geller-Mcgrath D.E."/>
            <person name="Sieber C.M.K."/>
            <person name="Emerson J.B."/>
            <person name="Anantharaman K."/>
            <person name="Thomas B.C."/>
            <person name="Malmstrom R."/>
            <person name="Stieglmeier M."/>
            <person name="Klingl A."/>
            <person name="Woyke T."/>
            <person name="Ryan C.M."/>
            <person name="Banfield J.F."/>
        </authorList>
    </citation>
    <scope>NUCLEOTIDE SEQUENCE [LARGE SCALE GENOMIC DNA]</scope>
</reference>
<dbReference type="InterPro" id="IPR000462">
    <property type="entry name" value="CDP-OH_P_trans"/>
</dbReference>
<feature type="transmembrane region" description="Helical" evidence="3">
    <location>
        <begin position="179"/>
        <end position="198"/>
    </location>
</feature>
<accession>A0A2H0UML5</accession>
<dbReference type="InterPro" id="IPR048254">
    <property type="entry name" value="CDP_ALCOHOL_P_TRANSF_CS"/>
</dbReference>
<sequence length="208" mass="23954">MAKTSESSIDRLNLFFRAFRAKIFKPILVVFNVVGLTANHITNFRFLGAIIFPFWFYYRPASASIFIVIIIFFDTLDGALARFQNKASDKGKFLDVFTDRIVHSSIVFSFFWLGAGVHLVAYQLVIMPVAYLLSSIKKGETLPTDWIIQTYPRLSWVSLWPIVAFLALIWLKVDYLNESLWLSNILASIMSLYYFVILQAGWKAKKTQ</sequence>
<feature type="transmembrane region" description="Helical" evidence="3">
    <location>
        <begin position="23"/>
        <end position="42"/>
    </location>
</feature>
<dbReference type="Proteomes" id="UP000230903">
    <property type="component" value="Unassembled WGS sequence"/>
</dbReference>
<evidence type="ECO:0008006" key="6">
    <source>
        <dbReference type="Google" id="ProtNLM"/>
    </source>
</evidence>
<keyword evidence="3" id="KW-0812">Transmembrane</keyword>
<evidence type="ECO:0000313" key="5">
    <source>
        <dbReference type="Proteomes" id="UP000230903"/>
    </source>
</evidence>